<dbReference type="KEGG" id="saz:Sama_0401"/>
<dbReference type="PANTHER" id="PTHR30537">
    <property type="entry name" value="HTH-TYPE TRANSCRIPTIONAL REGULATOR"/>
    <property type="match status" value="1"/>
</dbReference>
<feature type="domain" description="HTH lysR-type" evidence="5">
    <location>
        <begin position="1"/>
        <end position="58"/>
    </location>
</feature>
<dbReference type="EMBL" id="CP000507">
    <property type="protein sequence ID" value="ABL98611.1"/>
    <property type="molecule type" value="Genomic_DNA"/>
</dbReference>
<evidence type="ECO:0000256" key="1">
    <source>
        <dbReference type="ARBA" id="ARBA00009437"/>
    </source>
</evidence>
<comment type="similarity">
    <text evidence="1">Belongs to the LysR transcriptional regulatory family.</text>
</comment>
<keyword evidence="7" id="KW-1185">Reference proteome</keyword>
<evidence type="ECO:0000256" key="3">
    <source>
        <dbReference type="ARBA" id="ARBA00023125"/>
    </source>
</evidence>
<dbReference type="SUPFAM" id="SSF53850">
    <property type="entry name" value="Periplasmic binding protein-like II"/>
    <property type="match status" value="1"/>
</dbReference>
<keyword evidence="4" id="KW-0804">Transcription</keyword>
<dbReference type="Gene3D" id="3.40.190.290">
    <property type="match status" value="1"/>
</dbReference>
<dbReference type="FunFam" id="1.10.10.10:FF:000001">
    <property type="entry name" value="LysR family transcriptional regulator"/>
    <property type="match status" value="1"/>
</dbReference>
<dbReference type="GO" id="GO:0003700">
    <property type="term" value="F:DNA-binding transcription factor activity"/>
    <property type="evidence" value="ECO:0007669"/>
    <property type="project" value="InterPro"/>
</dbReference>
<dbReference type="InterPro" id="IPR036390">
    <property type="entry name" value="WH_DNA-bd_sf"/>
</dbReference>
<dbReference type="InterPro" id="IPR036388">
    <property type="entry name" value="WH-like_DNA-bd_sf"/>
</dbReference>
<dbReference type="Gene3D" id="1.10.10.10">
    <property type="entry name" value="Winged helix-like DNA-binding domain superfamily/Winged helix DNA-binding domain"/>
    <property type="match status" value="1"/>
</dbReference>
<sequence length="313" mass="34879">MDLNRVQIFAAVVEHGSFTAAATALGITKATVSRKVAELEENAGVQLLFRTTRALKLTEAGSNYYHRVSRVLSELQQAETQLSASQQNIRGKLKIVCPIELGQLFLGSILARFLKQYPDIQINTELTNRRVDVIEEDIDMLFQIAEPKDPRLTCHAMVKADKMLLASPEYLAQFGTPKTPADLAHHRAIRLVSAHIDGVWKIFDGKQWQVYEPVAQLTVNNVTLAREAAIEGLGIATVPTLIASEALASGKLVPVLEDYPMHQAKITLSYPQSAYLPRRYRVFIAFIYQHLVAQFGDQVLEIPDFININSSQV</sequence>
<dbReference type="Pfam" id="PF03466">
    <property type="entry name" value="LysR_substrate"/>
    <property type="match status" value="1"/>
</dbReference>
<dbReference type="SUPFAM" id="SSF46785">
    <property type="entry name" value="Winged helix' DNA-binding domain"/>
    <property type="match status" value="1"/>
</dbReference>
<dbReference type="GO" id="GO:0043565">
    <property type="term" value="F:sequence-specific DNA binding"/>
    <property type="evidence" value="ECO:0007669"/>
    <property type="project" value="TreeGrafter"/>
</dbReference>
<gene>
    <name evidence="6" type="ordered locus">Sama_0401</name>
</gene>
<dbReference type="STRING" id="326297.Sama_0401"/>
<evidence type="ECO:0000256" key="4">
    <source>
        <dbReference type="ARBA" id="ARBA00023163"/>
    </source>
</evidence>
<reference evidence="6 7" key="1">
    <citation type="submission" date="2006-12" db="EMBL/GenBank/DDBJ databases">
        <title>Complete sequence of Shewanella amazonensis SB2B.</title>
        <authorList>
            <consortium name="US DOE Joint Genome Institute"/>
            <person name="Copeland A."/>
            <person name="Lucas S."/>
            <person name="Lapidus A."/>
            <person name="Barry K."/>
            <person name="Detter J.C."/>
            <person name="Glavina del Rio T."/>
            <person name="Hammon N."/>
            <person name="Israni S."/>
            <person name="Dalin E."/>
            <person name="Tice H."/>
            <person name="Pitluck S."/>
            <person name="Munk A.C."/>
            <person name="Brettin T."/>
            <person name="Bruce D."/>
            <person name="Han C."/>
            <person name="Tapia R."/>
            <person name="Gilna P."/>
            <person name="Schmutz J."/>
            <person name="Larimer F."/>
            <person name="Land M."/>
            <person name="Hauser L."/>
            <person name="Kyrpides N."/>
            <person name="Mikhailova N."/>
            <person name="Fredrickson J."/>
            <person name="Richardson P."/>
        </authorList>
    </citation>
    <scope>NUCLEOTIDE SEQUENCE [LARGE SCALE GENOMIC DNA]</scope>
    <source>
        <strain evidence="7">ATCC BAA-1098 / SB2B</strain>
    </source>
</reference>
<dbReference type="PROSITE" id="PS50931">
    <property type="entry name" value="HTH_LYSR"/>
    <property type="match status" value="1"/>
</dbReference>
<dbReference type="RefSeq" id="WP_011758521.1">
    <property type="nucleotide sequence ID" value="NC_008700.1"/>
</dbReference>
<dbReference type="InterPro" id="IPR058163">
    <property type="entry name" value="LysR-type_TF_proteobact-type"/>
</dbReference>
<proteinExistence type="inferred from homology"/>
<dbReference type="AlphaFoldDB" id="A1S2K5"/>
<dbReference type="OrthoDB" id="9786526at2"/>
<name>A1S2K5_SHEAM</name>
<keyword evidence="2" id="KW-0805">Transcription regulation</keyword>
<dbReference type="Pfam" id="PF00126">
    <property type="entry name" value="HTH_1"/>
    <property type="match status" value="1"/>
</dbReference>
<dbReference type="InterPro" id="IPR000847">
    <property type="entry name" value="LysR_HTH_N"/>
</dbReference>
<organism evidence="6 7">
    <name type="scientific">Shewanella amazonensis (strain ATCC BAA-1098 / SB2B)</name>
    <dbReference type="NCBI Taxonomy" id="326297"/>
    <lineage>
        <taxon>Bacteria</taxon>
        <taxon>Pseudomonadati</taxon>
        <taxon>Pseudomonadota</taxon>
        <taxon>Gammaproteobacteria</taxon>
        <taxon>Alteromonadales</taxon>
        <taxon>Shewanellaceae</taxon>
        <taxon>Shewanella</taxon>
    </lineage>
</organism>
<evidence type="ECO:0000313" key="6">
    <source>
        <dbReference type="EMBL" id="ABL98611.1"/>
    </source>
</evidence>
<dbReference type="HOGENOM" id="CLU_039613_16_2_6"/>
<protein>
    <submittedName>
        <fullName evidence="6">Transcriptional regulator, LysR family</fullName>
    </submittedName>
</protein>
<dbReference type="GO" id="GO:0006351">
    <property type="term" value="P:DNA-templated transcription"/>
    <property type="evidence" value="ECO:0007669"/>
    <property type="project" value="TreeGrafter"/>
</dbReference>
<evidence type="ECO:0000256" key="2">
    <source>
        <dbReference type="ARBA" id="ARBA00023015"/>
    </source>
</evidence>
<dbReference type="PANTHER" id="PTHR30537:SF68">
    <property type="entry name" value="TRANSCRIPTIONAL REGULATOR-RELATED"/>
    <property type="match status" value="1"/>
</dbReference>
<evidence type="ECO:0000313" key="7">
    <source>
        <dbReference type="Proteomes" id="UP000009175"/>
    </source>
</evidence>
<accession>A1S2K5</accession>
<keyword evidence="3" id="KW-0238">DNA-binding</keyword>
<dbReference type="eggNOG" id="COG0583">
    <property type="taxonomic scope" value="Bacteria"/>
</dbReference>
<dbReference type="CDD" id="cd08422">
    <property type="entry name" value="PBP2_CrgA_like"/>
    <property type="match status" value="1"/>
</dbReference>
<evidence type="ECO:0000259" key="5">
    <source>
        <dbReference type="PROSITE" id="PS50931"/>
    </source>
</evidence>
<dbReference type="InterPro" id="IPR005119">
    <property type="entry name" value="LysR_subst-bd"/>
</dbReference>
<dbReference type="Proteomes" id="UP000009175">
    <property type="component" value="Chromosome"/>
</dbReference>